<protein>
    <submittedName>
        <fullName evidence="8">Response regulator transcription factor</fullName>
    </submittedName>
</protein>
<evidence type="ECO:0000313" key="8">
    <source>
        <dbReference type="EMBL" id="MCM4082858.1"/>
    </source>
</evidence>
<keyword evidence="3" id="KW-0238">DNA-binding</keyword>
<dbReference type="RefSeq" id="WP_251802588.1">
    <property type="nucleotide sequence ID" value="NZ_JAMQOL010000052.1"/>
</dbReference>
<evidence type="ECO:0000313" key="9">
    <source>
        <dbReference type="Proteomes" id="UP001523216"/>
    </source>
</evidence>
<feature type="modified residue" description="4-aspartylphosphate" evidence="5">
    <location>
        <position position="63"/>
    </location>
</feature>
<dbReference type="SUPFAM" id="SSF46894">
    <property type="entry name" value="C-terminal effector domain of the bipartite response regulators"/>
    <property type="match status" value="1"/>
</dbReference>
<dbReference type="InterPro" id="IPR011006">
    <property type="entry name" value="CheY-like_superfamily"/>
</dbReference>
<dbReference type="PROSITE" id="PS50110">
    <property type="entry name" value="RESPONSE_REGULATORY"/>
    <property type="match status" value="1"/>
</dbReference>
<accession>A0ABT0Y9Y4</accession>
<dbReference type="Pfam" id="PF00072">
    <property type="entry name" value="Response_reg"/>
    <property type="match status" value="1"/>
</dbReference>
<dbReference type="InterPro" id="IPR039420">
    <property type="entry name" value="WalR-like"/>
</dbReference>
<comment type="caution">
    <text evidence="8">The sequence shown here is derived from an EMBL/GenBank/DDBJ whole genome shotgun (WGS) entry which is preliminary data.</text>
</comment>
<evidence type="ECO:0000256" key="5">
    <source>
        <dbReference type="PROSITE-ProRule" id="PRU00169"/>
    </source>
</evidence>
<dbReference type="PRINTS" id="PR00038">
    <property type="entry name" value="HTHLUXR"/>
</dbReference>
<feature type="domain" description="Response regulatory" evidence="7">
    <location>
        <begin position="12"/>
        <end position="128"/>
    </location>
</feature>
<dbReference type="InterPro" id="IPR016032">
    <property type="entry name" value="Sig_transdc_resp-reg_C-effctor"/>
</dbReference>
<keyword evidence="9" id="KW-1185">Reference proteome</keyword>
<dbReference type="Gene3D" id="3.40.50.2300">
    <property type="match status" value="1"/>
</dbReference>
<feature type="domain" description="HTH luxR-type" evidence="6">
    <location>
        <begin position="158"/>
        <end position="223"/>
    </location>
</feature>
<dbReference type="InterPro" id="IPR058245">
    <property type="entry name" value="NreC/VraR/RcsB-like_REC"/>
</dbReference>
<dbReference type="EMBL" id="JAMQOL010000052">
    <property type="protein sequence ID" value="MCM4082858.1"/>
    <property type="molecule type" value="Genomic_DNA"/>
</dbReference>
<dbReference type="PROSITE" id="PS00622">
    <property type="entry name" value="HTH_LUXR_1"/>
    <property type="match status" value="1"/>
</dbReference>
<evidence type="ECO:0000256" key="2">
    <source>
        <dbReference type="ARBA" id="ARBA00023015"/>
    </source>
</evidence>
<dbReference type="Proteomes" id="UP001523216">
    <property type="component" value="Unassembled WGS sequence"/>
</dbReference>
<evidence type="ECO:0000256" key="3">
    <source>
        <dbReference type="ARBA" id="ARBA00023125"/>
    </source>
</evidence>
<dbReference type="SMART" id="SM00448">
    <property type="entry name" value="REC"/>
    <property type="match status" value="1"/>
</dbReference>
<dbReference type="InterPro" id="IPR001789">
    <property type="entry name" value="Sig_transdc_resp-reg_receiver"/>
</dbReference>
<evidence type="ECO:0000259" key="7">
    <source>
        <dbReference type="PROSITE" id="PS50110"/>
    </source>
</evidence>
<gene>
    <name evidence="8" type="ORF">LXN57_35400</name>
</gene>
<name>A0ABT0Y9Y4_9ACTN</name>
<dbReference type="PANTHER" id="PTHR43214:SF24">
    <property type="entry name" value="TRANSCRIPTIONAL REGULATORY PROTEIN NARL-RELATED"/>
    <property type="match status" value="1"/>
</dbReference>
<dbReference type="CDD" id="cd17535">
    <property type="entry name" value="REC_NarL-like"/>
    <property type="match status" value="1"/>
</dbReference>
<proteinExistence type="predicted"/>
<dbReference type="InterPro" id="IPR000792">
    <property type="entry name" value="Tscrpt_reg_LuxR_C"/>
</dbReference>
<sequence length="225" mass="23724">MAELTPGGRPVRVVIVDDDPMVRTGLRFMLGGSADLEVVGEAADGAEAITAADAHWPDVMLMDVRMPRMDGVEATRQIRARPRAPQVLILTTFHADEYVLEAIRNGATGFLLKDTPPEELIAAVRKVAAGQSILSPKVIGAVVSFVAASGAGSRRAQANEQFGKLTDREREVAIGLGHGWSNAEIGNALGMGVSTVKGHVSRVLGKLGMNNRSQAAVMVHDAGLV</sequence>
<dbReference type="PANTHER" id="PTHR43214">
    <property type="entry name" value="TWO-COMPONENT RESPONSE REGULATOR"/>
    <property type="match status" value="1"/>
</dbReference>
<evidence type="ECO:0000256" key="4">
    <source>
        <dbReference type="ARBA" id="ARBA00023163"/>
    </source>
</evidence>
<reference evidence="8 9" key="1">
    <citation type="submission" date="2022-06" db="EMBL/GenBank/DDBJ databases">
        <title>Actinoplanes abujensis sp. nov., isolated from Nigerian arid soil.</title>
        <authorList>
            <person name="Ding P."/>
        </authorList>
    </citation>
    <scope>NUCLEOTIDE SEQUENCE [LARGE SCALE GENOMIC DNA]</scope>
    <source>
        <strain evidence="9">TRM88002</strain>
    </source>
</reference>
<evidence type="ECO:0000256" key="1">
    <source>
        <dbReference type="ARBA" id="ARBA00022553"/>
    </source>
</evidence>
<organism evidence="8 9">
    <name type="scientific">Paractinoplanes hotanensis</name>
    <dbReference type="NCBI Taxonomy" id="2906497"/>
    <lineage>
        <taxon>Bacteria</taxon>
        <taxon>Bacillati</taxon>
        <taxon>Actinomycetota</taxon>
        <taxon>Actinomycetes</taxon>
        <taxon>Micromonosporales</taxon>
        <taxon>Micromonosporaceae</taxon>
        <taxon>Paractinoplanes</taxon>
    </lineage>
</organism>
<dbReference type="SMART" id="SM00421">
    <property type="entry name" value="HTH_LUXR"/>
    <property type="match status" value="1"/>
</dbReference>
<keyword evidence="1 5" id="KW-0597">Phosphoprotein</keyword>
<dbReference type="Pfam" id="PF00196">
    <property type="entry name" value="GerE"/>
    <property type="match status" value="1"/>
</dbReference>
<dbReference type="PROSITE" id="PS50043">
    <property type="entry name" value="HTH_LUXR_2"/>
    <property type="match status" value="1"/>
</dbReference>
<dbReference type="CDD" id="cd06170">
    <property type="entry name" value="LuxR_C_like"/>
    <property type="match status" value="1"/>
</dbReference>
<evidence type="ECO:0000259" key="6">
    <source>
        <dbReference type="PROSITE" id="PS50043"/>
    </source>
</evidence>
<dbReference type="SUPFAM" id="SSF52172">
    <property type="entry name" value="CheY-like"/>
    <property type="match status" value="1"/>
</dbReference>
<keyword evidence="4" id="KW-0804">Transcription</keyword>
<keyword evidence="2" id="KW-0805">Transcription regulation</keyword>